<name>A0A095X2K8_9FIRM</name>
<feature type="transmembrane region" description="Helical" evidence="9">
    <location>
        <begin position="64"/>
        <end position="97"/>
    </location>
</feature>
<evidence type="ECO:0000256" key="8">
    <source>
        <dbReference type="ARBA" id="ARBA00023136"/>
    </source>
</evidence>
<feature type="domain" description="ABC transmembrane type-1" evidence="11">
    <location>
        <begin position="68"/>
        <end position="276"/>
    </location>
</feature>
<evidence type="ECO:0000256" key="3">
    <source>
        <dbReference type="ARBA" id="ARBA00022448"/>
    </source>
</evidence>
<feature type="transmembrane region" description="Helical" evidence="9">
    <location>
        <begin position="143"/>
        <end position="161"/>
    </location>
</feature>
<keyword evidence="8 9" id="KW-0472">Membrane</keyword>
<dbReference type="EMBL" id="JRMW01000035">
    <property type="protein sequence ID" value="KGF03961.1"/>
    <property type="molecule type" value="Genomic_DNA"/>
</dbReference>
<feature type="transmembrane region" description="Helical" evidence="9">
    <location>
        <begin position="12"/>
        <end position="32"/>
    </location>
</feature>
<comment type="similarity">
    <text evidence="2 10">Belongs to the binding-protein-dependent transport system permease family. CysTW subfamily.</text>
</comment>
<keyword evidence="5 10" id="KW-0592">Phosphate transport</keyword>
<dbReference type="NCBIfam" id="TIGR02138">
    <property type="entry name" value="phosphate_pstC"/>
    <property type="match status" value="1"/>
</dbReference>
<evidence type="ECO:0000313" key="13">
    <source>
        <dbReference type="Proteomes" id="UP000029579"/>
    </source>
</evidence>
<dbReference type="GO" id="GO:0005315">
    <property type="term" value="F:phosphate transmembrane transporter activity"/>
    <property type="evidence" value="ECO:0007669"/>
    <property type="project" value="InterPro"/>
</dbReference>
<keyword evidence="7 9" id="KW-1133">Transmembrane helix</keyword>
<keyword evidence="6 9" id="KW-0812">Transmembrane</keyword>
<dbReference type="CDD" id="cd06261">
    <property type="entry name" value="TM_PBP2"/>
    <property type="match status" value="1"/>
</dbReference>
<evidence type="ECO:0000259" key="11">
    <source>
        <dbReference type="PROSITE" id="PS50928"/>
    </source>
</evidence>
<evidence type="ECO:0000256" key="5">
    <source>
        <dbReference type="ARBA" id="ARBA00022592"/>
    </source>
</evidence>
<keyword evidence="4 10" id="KW-1003">Cell membrane</keyword>
<dbReference type="RefSeq" id="WP_037327908.1">
    <property type="nucleotide sequence ID" value="NZ_JRMW01000035.1"/>
</dbReference>
<dbReference type="SUPFAM" id="SSF161098">
    <property type="entry name" value="MetI-like"/>
    <property type="match status" value="1"/>
</dbReference>
<sequence>MGKIREKIGETIFLLSAVMSVFLILLIIYFIFSEGLKFVNEYGLLKFITGKVWKPTAGNPRFGIYPMIIGSLIVTSLSTIIALPFGLAISIFMAYYAKKSYKPLKALMNLMAAIPSVVYGFFAMMVLVPLIKDIFKAKSGMNMLSASILLAFMILPTMVNISENSLRQVPKTFMTGSLALGATKEETIRKILVPYARSGIFSSIILAIGRAIGETMAVYLVIGNQPVMPSSILKGARTLTTNIVLEMGYASGTHRQALIATGMVLFIFILIINVGFNIIRSKSEERL</sequence>
<comment type="caution">
    <text evidence="12">The sequence shown here is derived from an EMBL/GenBank/DDBJ whole genome shotgun (WGS) entry which is preliminary data.</text>
</comment>
<keyword evidence="3 9" id="KW-0813">Transport</keyword>
<evidence type="ECO:0000256" key="9">
    <source>
        <dbReference type="RuleBase" id="RU363032"/>
    </source>
</evidence>
<dbReference type="Gene3D" id="1.10.3720.10">
    <property type="entry name" value="MetI-like"/>
    <property type="match status" value="1"/>
</dbReference>
<dbReference type="PANTHER" id="PTHR30425:SF1">
    <property type="entry name" value="PHOSPHATE TRANSPORT SYSTEM PERMEASE PROTEIN PSTC"/>
    <property type="match status" value="1"/>
</dbReference>
<evidence type="ECO:0000256" key="6">
    <source>
        <dbReference type="ARBA" id="ARBA00022692"/>
    </source>
</evidence>
<evidence type="ECO:0000256" key="10">
    <source>
        <dbReference type="RuleBase" id="RU363054"/>
    </source>
</evidence>
<dbReference type="InterPro" id="IPR000515">
    <property type="entry name" value="MetI-like"/>
</dbReference>
<dbReference type="GO" id="GO:0006817">
    <property type="term" value="P:phosphate ion transport"/>
    <property type="evidence" value="ECO:0007669"/>
    <property type="project" value="UniProtKB-KW"/>
</dbReference>
<comment type="subcellular location">
    <subcellularLocation>
        <location evidence="1 9">Cell membrane</location>
        <topology evidence="1 9">Multi-pass membrane protein</topology>
    </subcellularLocation>
</comment>
<dbReference type="Proteomes" id="UP000029579">
    <property type="component" value="Unassembled WGS sequence"/>
</dbReference>
<organism evidence="12 13">
    <name type="scientific">Anaerococcus lactolyticus S7-1-13</name>
    <dbReference type="NCBI Taxonomy" id="1284686"/>
    <lineage>
        <taxon>Bacteria</taxon>
        <taxon>Bacillati</taxon>
        <taxon>Bacillota</taxon>
        <taxon>Tissierellia</taxon>
        <taxon>Tissierellales</taxon>
        <taxon>Peptoniphilaceae</taxon>
        <taxon>Anaerococcus</taxon>
    </lineage>
</organism>
<evidence type="ECO:0000256" key="2">
    <source>
        <dbReference type="ARBA" id="ARBA00007069"/>
    </source>
</evidence>
<evidence type="ECO:0000256" key="7">
    <source>
        <dbReference type="ARBA" id="ARBA00022989"/>
    </source>
</evidence>
<dbReference type="InterPro" id="IPR011864">
    <property type="entry name" value="Phosphate_PstC"/>
</dbReference>
<dbReference type="OrthoDB" id="9785113at2"/>
<dbReference type="GO" id="GO:0005886">
    <property type="term" value="C:plasma membrane"/>
    <property type="evidence" value="ECO:0007669"/>
    <property type="project" value="UniProtKB-SubCell"/>
</dbReference>
<gene>
    <name evidence="12" type="ORF">HMPREF1630_05840</name>
</gene>
<feature type="transmembrane region" description="Helical" evidence="9">
    <location>
        <begin position="199"/>
        <end position="222"/>
    </location>
</feature>
<feature type="transmembrane region" description="Helical" evidence="9">
    <location>
        <begin position="257"/>
        <end position="279"/>
    </location>
</feature>
<dbReference type="eggNOG" id="COG0573">
    <property type="taxonomic scope" value="Bacteria"/>
</dbReference>
<proteinExistence type="inferred from homology"/>
<dbReference type="PANTHER" id="PTHR30425">
    <property type="entry name" value="PHOSPHATE TRANSPORT SYSTEM PERMEASE PROTEIN PST"/>
    <property type="match status" value="1"/>
</dbReference>
<comment type="function">
    <text evidence="10">Part of the binding-protein-dependent transport system for phosphate; probably responsible for the translocation of the substrate across the membrane.</text>
</comment>
<evidence type="ECO:0000313" key="12">
    <source>
        <dbReference type="EMBL" id="KGF03961.1"/>
    </source>
</evidence>
<dbReference type="InterPro" id="IPR051124">
    <property type="entry name" value="Phosphate_Transport_Permease"/>
</dbReference>
<dbReference type="Pfam" id="PF00528">
    <property type="entry name" value="BPD_transp_1"/>
    <property type="match status" value="1"/>
</dbReference>
<evidence type="ECO:0000256" key="1">
    <source>
        <dbReference type="ARBA" id="ARBA00004651"/>
    </source>
</evidence>
<dbReference type="InterPro" id="IPR035906">
    <property type="entry name" value="MetI-like_sf"/>
</dbReference>
<dbReference type="AlphaFoldDB" id="A0A095X2K8"/>
<dbReference type="PROSITE" id="PS50928">
    <property type="entry name" value="ABC_TM1"/>
    <property type="match status" value="1"/>
</dbReference>
<evidence type="ECO:0000256" key="4">
    <source>
        <dbReference type="ARBA" id="ARBA00022475"/>
    </source>
</evidence>
<protein>
    <recommendedName>
        <fullName evidence="10">Phosphate transport system permease protein</fullName>
    </recommendedName>
</protein>
<feature type="transmembrane region" description="Helical" evidence="9">
    <location>
        <begin position="109"/>
        <end position="131"/>
    </location>
</feature>
<reference evidence="12 13" key="1">
    <citation type="submission" date="2014-07" db="EMBL/GenBank/DDBJ databases">
        <authorList>
            <person name="McCorrison J."/>
            <person name="Sanka R."/>
            <person name="Torralba M."/>
            <person name="Gillis M."/>
            <person name="Haft D.H."/>
            <person name="Methe B."/>
            <person name="Sutton G."/>
            <person name="Nelson K.E."/>
        </authorList>
    </citation>
    <scope>NUCLEOTIDE SEQUENCE [LARGE SCALE GENOMIC DNA]</scope>
    <source>
        <strain evidence="12 13">S7-1-13</strain>
    </source>
</reference>
<accession>A0A095X2K8</accession>